<sequence>MERKGFTMKIKPGVLEEYKRRHDAIWPEMSEVLTKAGLKNYSIWILDDETLFGYYETEDDEYAVKVQEESEVVKRWNVYMEDMIATRTLPDGSKEPIKDFVDCVFLHT</sequence>
<reference evidence="1" key="1">
    <citation type="submission" date="2020-08" db="EMBL/GenBank/DDBJ databases">
        <title>Genome public.</title>
        <authorList>
            <person name="Liu C."/>
            <person name="Sun Q."/>
        </authorList>
    </citation>
    <scope>NUCLEOTIDE SEQUENCE</scope>
    <source>
        <strain evidence="1">NSJ-32</strain>
    </source>
</reference>
<dbReference type="Pfam" id="PF05336">
    <property type="entry name" value="rhaM"/>
    <property type="match status" value="1"/>
</dbReference>
<dbReference type="RefSeq" id="WP_249289485.1">
    <property type="nucleotide sequence ID" value="NZ_JACRSQ010000004.1"/>
</dbReference>
<dbReference type="GO" id="GO:0019301">
    <property type="term" value="P:rhamnose catabolic process"/>
    <property type="evidence" value="ECO:0007669"/>
    <property type="project" value="TreeGrafter"/>
</dbReference>
<dbReference type="SUPFAM" id="SSF54909">
    <property type="entry name" value="Dimeric alpha+beta barrel"/>
    <property type="match status" value="1"/>
</dbReference>
<evidence type="ECO:0000313" key="1">
    <source>
        <dbReference type="EMBL" id="MBC8542796.1"/>
    </source>
</evidence>
<keyword evidence="2" id="KW-1185">Reference proteome</keyword>
<evidence type="ECO:0000313" key="2">
    <source>
        <dbReference type="Proteomes" id="UP000657006"/>
    </source>
</evidence>
<dbReference type="InterPro" id="IPR008000">
    <property type="entry name" value="Rham/fucose_mutarotase"/>
</dbReference>
<dbReference type="PANTHER" id="PTHR34389:SF2">
    <property type="entry name" value="L-RHAMNOSE MUTAROTASE"/>
    <property type="match status" value="1"/>
</dbReference>
<dbReference type="Gene3D" id="3.30.70.100">
    <property type="match status" value="1"/>
</dbReference>
<gene>
    <name evidence="1" type="ORF">H8730_04445</name>
</gene>
<dbReference type="GO" id="GO:0016857">
    <property type="term" value="F:racemase and epimerase activity, acting on carbohydrates and derivatives"/>
    <property type="evidence" value="ECO:0007669"/>
    <property type="project" value="InterPro"/>
</dbReference>
<protein>
    <submittedName>
        <fullName evidence="1">L-rhamnose mutarotase</fullName>
    </submittedName>
</protein>
<name>A0A926I1B0_9FIRM</name>
<dbReference type="EMBL" id="JACRSQ010000004">
    <property type="protein sequence ID" value="MBC8542796.1"/>
    <property type="molecule type" value="Genomic_DNA"/>
</dbReference>
<dbReference type="InterPro" id="IPR011008">
    <property type="entry name" value="Dimeric_a/b-barrel"/>
</dbReference>
<proteinExistence type="predicted"/>
<dbReference type="PANTHER" id="PTHR34389">
    <property type="entry name" value="L-RHAMNOSE MUTAROTASE"/>
    <property type="match status" value="1"/>
</dbReference>
<comment type="caution">
    <text evidence="1">The sequence shown here is derived from an EMBL/GenBank/DDBJ whole genome shotgun (WGS) entry which is preliminary data.</text>
</comment>
<accession>A0A926I1B0</accession>
<organism evidence="1 2">
    <name type="scientific">Bianquea renquensis</name>
    <dbReference type="NCBI Taxonomy" id="2763661"/>
    <lineage>
        <taxon>Bacteria</taxon>
        <taxon>Bacillati</taxon>
        <taxon>Bacillota</taxon>
        <taxon>Clostridia</taxon>
        <taxon>Eubacteriales</taxon>
        <taxon>Bianqueaceae</taxon>
        <taxon>Bianquea</taxon>
    </lineage>
</organism>
<dbReference type="Proteomes" id="UP000657006">
    <property type="component" value="Unassembled WGS sequence"/>
</dbReference>
<dbReference type="AlphaFoldDB" id="A0A926I1B0"/>